<dbReference type="InterPro" id="IPR008523">
    <property type="entry name" value="DUF805"/>
</dbReference>
<accession>A0A418NFN5</accession>
<keyword evidence="1" id="KW-0472">Membrane</keyword>
<feature type="transmembrane region" description="Helical" evidence="1">
    <location>
        <begin position="6"/>
        <end position="24"/>
    </location>
</feature>
<evidence type="ECO:0000256" key="1">
    <source>
        <dbReference type="SAM" id="Phobius"/>
    </source>
</evidence>
<reference evidence="2 3" key="1">
    <citation type="submission" date="2018-08" db="EMBL/GenBank/DDBJ databases">
        <title>Altererythrobacter sp.Ery1 and Ery12, the genome sequencing of novel strains in genus Alterythrobacter.</title>
        <authorList>
            <person name="Cheng H."/>
            <person name="Wu Y.-H."/>
            <person name="Fang C."/>
            <person name="Xu X.-W."/>
        </authorList>
    </citation>
    <scope>NUCLEOTIDE SEQUENCE [LARGE SCALE GENOMIC DNA]</scope>
    <source>
        <strain evidence="2 3">Ery1</strain>
    </source>
</reference>
<name>A0A418NFN5_9SPHN</name>
<comment type="caution">
    <text evidence="2">The sequence shown here is derived from an EMBL/GenBank/DDBJ whole genome shotgun (WGS) entry which is preliminary data.</text>
</comment>
<evidence type="ECO:0000313" key="2">
    <source>
        <dbReference type="EMBL" id="RIV76790.1"/>
    </source>
</evidence>
<gene>
    <name evidence="2" type="ORF">D2V04_11555</name>
</gene>
<dbReference type="Pfam" id="PF05656">
    <property type="entry name" value="DUF805"/>
    <property type="match status" value="1"/>
</dbReference>
<keyword evidence="3" id="KW-1185">Reference proteome</keyword>
<keyword evidence="1" id="KW-0812">Transmembrane</keyword>
<dbReference type="GO" id="GO:0016020">
    <property type="term" value="C:membrane"/>
    <property type="evidence" value="ECO:0007669"/>
    <property type="project" value="InterPro"/>
</dbReference>
<dbReference type="EMBL" id="QXFK01000018">
    <property type="protein sequence ID" value="RIV76790.1"/>
    <property type="molecule type" value="Genomic_DNA"/>
</dbReference>
<proteinExistence type="predicted"/>
<feature type="transmembrane region" description="Helical" evidence="1">
    <location>
        <begin position="69"/>
        <end position="91"/>
    </location>
</feature>
<keyword evidence="1" id="KW-1133">Transmembrane helix</keyword>
<feature type="transmembrane region" description="Helical" evidence="1">
    <location>
        <begin position="36"/>
        <end position="57"/>
    </location>
</feature>
<dbReference type="AlphaFoldDB" id="A0A418NFN5"/>
<sequence>MYSLFLLAGYLTIFMIGVALALIGNSAFVGEKIGMIVAGCWGIFFLGNFVPGLSLTARRLHDLGFSGHWVWAVCGALIVLNLIAWLAYLVVMSIPGQRAENRFGPPVYGKDIAGVFS</sequence>
<organism evidence="2 3">
    <name type="scientific">Pelagerythrobacter aerophilus</name>
    <dbReference type="NCBI Taxonomy" id="2306995"/>
    <lineage>
        <taxon>Bacteria</taxon>
        <taxon>Pseudomonadati</taxon>
        <taxon>Pseudomonadota</taxon>
        <taxon>Alphaproteobacteria</taxon>
        <taxon>Sphingomonadales</taxon>
        <taxon>Erythrobacteraceae</taxon>
        <taxon>Pelagerythrobacter</taxon>
    </lineage>
</organism>
<protein>
    <submittedName>
        <fullName evidence="2">DUF805 domain-containing protein</fullName>
    </submittedName>
</protein>
<evidence type="ECO:0000313" key="3">
    <source>
        <dbReference type="Proteomes" id="UP000285092"/>
    </source>
</evidence>
<dbReference type="Proteomes" id="UP000285092">
    <property type="component" value="Unassembled WGS sequence"/>
</dbReference>